<reference evidence="9 10" key="1">
    <citation type="submission" date="2019-03" db="EMBL/GenBank/DDBJ databases">
        <authorList>
            <person name="Zhang S."/>
        </authorList>
    </citation>
    <scope>NUCLEOTIDE SEQUENCE [LARGE SCALE GENOMIC DNA]</scope>
    <source>
        <strain evidence="9 10">S4J41</strain>
    </source>
</reference>
<dbReference type="OrthoDB" id="9802264at2"/>
<accession>A0A4R5EQR1</accession>
<keyword evidence="6" id="KW-1278">Translocase</keyword>
<proteinExistence type="predicted"/>
<keyword evidence="3" id="KW-0997">Cell inner membrane</keyword>
<dbReference type="InterPro" id="IPR017871">
    <property type="entry name" value="ABC_transporter-like_CS"/>
</dbReference>
<evidence type="ECO:0000256" key="4">
    <source>
        <dbReference type="ARBA" id="ARBA00022741"/>
    </source>
</evidence>
<evidence type="ECO:0000256" key="5">
    <source>
        <dbReference type="ARBA" id="ARBA00022840"/>
    </source>
</evidence>
<evidence type="ECO:0000256" key="3">
    <source>
        <dbReference type="ARBA" id="ARBA00022519"/>
    </source>
</evidence>
<feature type="domain" description="ABC transporter" evidence="8">
    <location>
        <begin position="2"/>
        <end position="230"/>
    </location>
</feature>
<protein>
    <submittedName>
        <fullName evidence="9">ATP-binding cassette domain-containing protein</fullName>
    </submittedName>
</protein>
<dbReference type="InterPro" id="IPR027417">
    <property type="entry name" value="P-loop_NTPase"/>
</dbReference>
<name>A0A4R5EQR1_9RHOB</name>
<dbReference type="SUPFAM" id="SSF52540">
    <property type="entry name" value="P-loop containing nucleoside triphosphate hydrolases"/>
    <property type="match status" value="1"/>
</dbReference>
<keyword evidence="1" id="KW-0813">Transport</keyword>
<dbReference type="GO" id="GO:0016887">
    <property type="term" value="F:ATP hydrolysis activity"/>
    <property type="evidence" value="ECO:0007669"/>
    <property type="project" value="InterPro"/>
</dbReference>
<dbReference type="InterPro" id="IPR003593">
    <property type="entry name" value="AAA+_ATPase"/>
</dbReference>
<keyword evidence="10" id="KW-1185">Reference proteome</keyword>
<dbReference type="SMART" id="SM00382">
    <property type="entry name" value="AAA"/>
    <property type="match status" value="1"/>
</dbReference>
<dbReference type="InterPro" id="IPR050093">
    <property type="entry name" value="ABC_SmlMolc_Importer"/>
</dbReference>
<keyword evidence="7" id="KW-0472">Membrane</keyword>
<dbReference type="PROSITE" id="PS00211">
    <property type="entry name" value="ABC_TRANSPORTER_1"/>
    <property type="match status" value="1"/>
</dbReference>
<evidence type="ECO:0000256" key="1">
    <source>
        <dbReference type="ARBA" id="ARBA00022448"/>
    </source>
</evidence>
<dbReference type="PANTHER" id="PTHR42781:SF1">
    <property type="entry name" value="THIAMINE IMPORT ATP-BINDING PROTEIN THIQ"/>
    <property type="match status" value="1"/>
</dbReference>
<dbReference type="AlphaFoldDB" id="A0A4R5EQR1"/>
<dbReference type="EMBL" id="SMFP01000008">
    <property type="protein sequence ID" value="TDE37038.1"/>
    <property type="molecule type" value="Genomic_DNA"/>
</dbReference>
<comment type="caution">
    <text evidence="9">The sequence shown here is derived from an EMBL/GenBank/DDBJ whole genome shotgun (WGS) entry which is preliminary data.</text>
</comment>
<evidence type="ECO:0000256" key="6">
    <source>
        <dbReference type="ARBA" id="ARBA00022967"/>
    </source>
</evidence>
<evidence type="ECO:0000256" key="2">
    <source>
        <dbReference type="ARBA" id="ARBA00022475"/>
    </source>
</evidence>
<gene>
    <name evidence="9" type="ORF">E1B25_13155</name>
</gene>
<dbReference type="PROSITE" id="PS50893">
    <property type="entry name" value="ABC_TRANSPORTER_2"/>
    <property type="match status" value="1"/>
</dbReference>
<organism evidence="9 10">
    <name type="scientific">Antarcticimicrobium sediminis</name>
    <dbReference type="NCBI Taxonomy" id="2546227"/>
    <lineage>
        <taxon>Bacteria</taxon>
        <taxon>Pseudomonadati</taxon>
        <taxon>Pseudomonadota</taxon>
        <taxon>Alphaproteobacteria</taxon>
        <taxon>Rhodobacterales</taxon>
        <taxon>Paracoccaceae</taxon>
        <taxon>Antarcticimicrobium</taxon>
    </lineage>
</organism>
<evidence type="ECO:0000313" key="9">
    <source>
        <dbReference type="EMBL" id="TDE37038.1"/>
    </source>
</evidence>
<keyword evidence="5 9" id="KW-0067">ATP-binding</keyword>
<sequence>MLNLEDAVIRNGVFTVTADFVIDSGAKIAVIGPSGAGKTTLIEAIAGFRPLERGRILWDGRDITHDAPGARPVAMLFQDGNLFPHLSVEQNAGLGLRPDLRLTSEQKKRVHTALARVGLQGLEERKPGALSGGQQSRAALARVLLQDRPLLLLDEPFAALGPALKAEMLDLVAALAQETGATLMMISHDPDDARRIADLAILVAEGVAHPPQPTADLLDTPPPALRAYLGAG</sequence>
<dbReference type="InterPro" id="IPR003439">
    <property type="entry name" value="ABC_transporter-like_ATP-bd"/>
</dbReference>
<evidence type="ECO:0000256" key="7">
    <source>
        <dbReference type="ARBA" id="ARBA00023136"/>
    </source>
</evidence>
<dbReference type="RefSeq" id="WP_132829973.1">
    <property type="nucleotide sequence ID" value="NZ_SMFP01000008.1"/>
</dbReference>
<dbReference type="GO" id="GO:0005524">
    <property type="term" value="F:ATP binding"/>
    <property type="evidence" value="ECO:0007669"/>
    <property type="project" value="UniProtKB-KW"/>
</dbReference>
<evidence type="ECO:0000259" key="8">
    <source>
        <dbReference type="PROSITE" id="PS50893"/>
    </source>
</evidence>
<keyword evidence="2" id="KW-1003">Cell membrane</keyword>
<dbReference type="Pfam" id="PF00005">
    <property type="entry name" value="ABC_tran"/>
    <property type="match status" value="1"/>
</dbReference>
<dbReference type="PANTHER" id="PTHR42781">
    <property type="entry name" value="SPERMIDINE/PUTRESCINE IMPORT ATP-BINDING PROTEIN POTA"/>
    <property type="match status" value="1"/>
</dbReference>
<dbReference type="Proteomes" id="UP000294662">
    <property type="component" value="Unassembled WGS sequence"/>
</dbReference>
<dbReference type="Gene3D" id="3.40.50.300">
    <property type="entry name" value="P-loop containing nucleotide triphosphate hydrolases"/>
    <property type="match status" value="1"/>
</dbReference>
<keyword evidence="4" id="KW-0547">Nucleotide-binding</keyword>
<evidence type="ECO:0000313" key="10">
    <source>
        <dbReference type="Proteomes" id="UP000294662"/>
    </source>
</evidence>